<dbReference type="EMBL" id="JAPFFF010000005">
    <property type="protein sequence ID" value="KAK8888843.1"/>
    <property type="molecule type" value="Genomic_DNA"/>
</dbReference>
<evidence type="ECO:0000313" key="2">
    <source>
        <dbReference type="EMBL" id="KAK8888843.1"/>
    </source>
</evidence>
<evidence type="ECO:0000259" key="1">
    <source>
        <dbReference type="Pfam" id="PF01423"/>
    </source>
</evidence>
<evidence type="ECO:0000313" key="3">
    <source>
        <dbReference type="Proteomes" id="UP001470230"/>
    </source>
</evidence>
<reference evidence="2 3" key="1">
    <citation type="submission" date="2024-04" db="EMBL/GenBank/DDBJ databases">
        <title>Tritrichomonas musculus Genome.</title>
        <authorList>
            <person name="Alves-Ferreira E."/>
            <person name="Grigg M."/>
            <person name="Lorenzi H."/>
            <person name="Galac M."/>
        </authorList>
    </citation>
    <scope>NUCLEOTIDE SEQUENCE [LARGE SCALE GENOMIC DNA]</scope>
    <source>
        <strain evidence="2 3">EAF2021</strain>
    </source>
</reference>
<dbReference type="SUPFAM" id="SSF50182">
    <property type="entry name" value="Sm-like ribonucleoproteins"/>
    <property type="match status" value="1"/>
</dbReference>
<comment type="caution">
    <text evidence="2">The sequence shown here is derived from an EMBL/GenBank/DDBJ whole genome shotgun (WGS) entry which is preliminary data.</text>
</comment>
<dbReference type="InterPro" id="IPR010920">
    <property type="entry name" value="LSM_dom_sf"/>
</dbReference>
<dbReference type="Gene3D" id="2.30.30.100">
    <property type="match status" value="1"/>
</dbReference>
<dbReference type="Proteomes" id="UP001470230">
    <property type="component" value="Unassembled WGS sequence"/>
</dbReference>
<dbReference type="InterPro" id="IPR001163">
    <property type="entry name" value="Sm_dom_euk/arc"/>
</dbReference>
<sequence>MSEETTETQSYEYDQTILHQPKDPQGSVLEVSKLVQEKVSLKLELKDNRTVIGTFAAFDKLGNFVLSTATELFRDEKREVNMIIIPLDYVTKVYSKPAEPQKEENESSK</sequence>
<feature type="domain" description="Sm" evidence="1">
    <location>
        <begin position="41"/>
        <end position="86"/>
    </location>
</feature>
<protein>
    <recommendedName>
        <fullName evidence="1">Sm domain-containing protein</fullName>
    </recommendedName>
</protein>
<gene>
    <name evidence="2" type="ORF">M9Y10_033583</name>
</gene>
<accession>A0ABR2KDB9</accession>
<keyword evidence="3" id="KW-1185">Reference proteome</keyword>
<name>A0ABR2KDB9_9EUKA</name>
<dbReference type="Pfam" id="PF01423">
    <property type="entry name" value="LSM"/>
    <property type="match status" value="1"/>
</dbReference>
<proteinExistence type="predicted"/>
<organism evidence="2 3">
    <name type="scientific">Tritrichomonas musculus</name>
    <dbReference type="NCBI Taxonomy" id="1915356"/>
    <lineage>
        <taxon>Eukaryota</taxon>
        <taxon>Metamonada</taxon>
        <taxon>Parabasalia</taxon>
        <taxon>Tritrichomonadida</taxon>
        <taxon>Tritrichomonadidae</taxon>
        <taxon>Tritrichomonas</taxon>
    </lineage>
</organism>